<gene>
    <name evidence="2" type="ORF">NX02_26580</name>
</gene>
<dbReference type="OrthoDB" id="7568666at2"/>
<organism evidence="2 3">
    <name type="scientific">Sphingomonas sanxanigenens DSM 19645 = NX02</name>
    <dbReference type="NCBI Taxonomy" id="1123269"/>
    <lineage>
        <taxon>Bacteria</taxon>
        <taxon>Pseudomonadati</taxon>
        <taxon>Pseudomonadota</taxon>
        <taxon>Alphaproteobacteria</taxon>
        <taxon>Sphingomonadales</taxon>
        <taxon>Sphingomonadaceae</taxon>
        <taxon>Sphingomonas</taxon>
    </lineage>
</organism>
<dbReference type="NCBIfam" id="TIGR04433">
    <property type="entry name" value="UrcA_uranyl"/>
    <property type="match status" value="1"/>
</dbReference>
<evidence type="ECO:0000313" key="3">
    <source>
        <dbReference type="Proteomes" id="UP000018851"/>
    </source>
</evidence>
<dbReference type="PATRIC" id="fig|1123269.5.peg.5213"/>
<dbReference type="Proteomes" id="UP000018851">
    <property type="component" value="Chromosome"/>
</dbReference>
<accession>W0AKT2</accession>
<evidence type="ECO:0000256" key="1">
    <source>
        <dbReference type="SAM" id="SignalP"/>
    </source>
</evidence>
<evidence type="ECO:0008006" key="4">
    <source>
        <dbReference type="Google" id="ProtNLM"/>
    </source>
</evidence>
<reference evidence="2 3" key="1">
    <citation type="submission" date="2013-07" db="EMBL/GenBank/DDBJ databases">
        <title>Completed genome of Sphingomonas sanxanigenens NX02.</title>
        <authorList>
            <person name="Ma T."/>
            <person name="Huang H."/>
            <person name="Wu M."/>
            <person name="Li X."/>
            <person name="Li G."/>
        </authorList>
    </citation>
    <scope>NUCLEOTIDE SEQUENCE [LARGE SCALE GENOMIC DNA]</scope>
    <source>
        <strain evidence="2 3">NX02</strain>
    </source>
</reference>
<keyword evidence="1" id="KW-0732">Signal</keyword>
<dbReference type="STRING" id="1123269.NX02_26580"/>
<dbReference type="InterPro" id="IPR030972">
    <property type="entry name" value="UrcA_uranyl"/>
</dbReference>
<dbReference type="RefSeq" id="WP_025295007.1">
    <property type="nucleotide sequence ID" value="NZ_CP006644.1"/>
</dbReference>
<sequence length="110" mass="11881">MSKFLASTLLLLIASPALPVLPSPAFAQDNAAPIKVEYRDLDLSSPQGIGQLDRRILTAVERTCSTWSIDTLKHRAEFAACRRAKIAEVAAQRDRAVAQARPGAQVAVAR</sequence>
<name>W0AKT2_9SPHN</name>
<feature type="signal peptide" evidence="1">
    <location>
        <begin position="1"/>
        <end position="27"/>
    </location>
</feature>
<dbReference type="KEGG" id="ssan:NX02_26580"/>
<dbReference type="EMBL" id="CP006644">
    <property type="protein sequence ID" value="AHE56908.1"/>
    <property type="molecule type" value="Genomic_DNA"/>
</dbReference>
<dbReference type="AlphaFoldDB" id="W0AKT2"/>
<keyword evidence="3" id="KW-1185">Reference proteome</keyword>
<proteinExistence type="predicted"/>
<feature type="chain" id="PRO_5004786395" description="UrcA family protein" evidence="1">
    <location>
        <begin position="28"/>
        <end position="110"/>
    </location>
</feature>
<evidence type="ECO:0000313" key="2">
    <source>
        <dbReference type="EMBL" id="AHE56908.1"/>
    </source>
</evidence>
<dbReference type="HOGENOM" id="CLU_2169471_0_0_5"/>
<protein>
    <recommendedName>
        <fullName evidence="4">UrcA family protein</fullName>
    </recommendedName>
</protein>